<evidence type="ECO:0000313" key="2">
    <source>
        <dbReference type="Proteomes" id="UP000204221"/>
    </source>
</evidence>
<name>A0A221VXP9_9PSEU</name>
<dbReference type="KEGG" id="ahg:AHOG_03360"/>
<proteinExistence type="predicted"/>
<organism evidence="1 2">
    <name type="scientific">Actinoalloteichus hoggarensis</name>
    <dbReference type="NCBI Taxonomy" id="1470176"/>
    <lineage>
        <taxon>Bacteria</taxon>
        <taxon>Bacillati</taxon>
        <taxon>Actinomycetota</taxon>
        <taxon>Actinomycetes</taxon>
        <taxon>Pseudonocardiales</taxon>
        <taxon>Pseudonocardiaceae</taxon>
        <taxon>Actinoalloteichus</taxon>
    </lineage>
</organism>
<protein>
    <submittedName>
        <fullName evidence="1">Uncharacterized protein</fullName>
    </submittedName>
</protein>
<gene>
    <name evidence="1" type="ORF">AHOG_03360</name>
</gene>
<dbReference type="AlphaFoldDB" id="A0A221VXP9"/>
<reference evidence="1 2" key="1">
    <citation type="submission" date="2017-07" db="EMBL/GenBank/DDBJ databases">
        <title>Complete genome sequence of Actinoalloteichus hoggarensis DSM 45943, type strain of Actinoalloteichus hoggarensis.</title>
        <authorList>
            <person name="Ruckert C."/>
            <person name="Nouioui I."/>
            <person name="Willmese J."/>
            <person name="van Wezel G."/>
            <person name="Klenk H.-P."/>
            <person name="Kalinowski J."/>
            <person name="Zotchev S.B."/>
        </authorList>
    </citation>
    <scope>NUCLEOTIDE SEQUENCE [LARGE SCALE GENOMIC DNA]</scope>
    <source>
        <strain evidence="1 2">DSM 45943</strain>
    </source>
</reference>
<evidence type="ECO:0000313" key="1">
    <source>
        <dbReference type="EMBL" id="ASO18330.1"/>
    </source>
</evidence>
<sequence length="34" mass="3804">MITVSTTTTFTLIGTVRQLRAARVRPYVRAAVPR</sequence>
<dbReference type="EMBL" id="CP022521">
    <property type="protein sequence ID" value="ASO18330.1"/>
    <property type="molecule type" value="Genomic_DNA"/>
</dbReference>
<dbReference type="Proteomes" id="UP000204221">
    <property type="component" value="Chromosome"/>
</dbReference>
<keyword evidence="2" id="KW-1185">Reference proteome</keyword>
<accession>A0A221VXP9</accession>